<dbReference type="AlphaFoldDB" id="A0A2P2NZU9"/>
<dbReference type="PANTHER" id="PTHR34538">
    <property type="entry name" value="EXPRESSED PROTEIN"/>
    <property type="match status" value="1"/>
</dbReference>
<name>A0A2P2NZU9_RHIMU</name>
<evidence type="ECO:0000313" key="1">
    <source>
        <dbReference type="EMBL" id="MBX48010.1"/>
    </source>
</evidence>
<organism evidence="1">
    <name type="scientific">Rhizophora mucronata</name>
    <name type="common">Asiatic mangrove</name>
    <dbReference type="NCBI Taxonomy" id="61149"/>
    <lineage>
        <taxon>Eukaryota</taxon>
        <taxon>Viridiplantae</taxon>
        <taxon>Streptophyta</taxon>
        <taxon>Embryophyta</taxon>
        <taxon>Tracheophyta</taxon>
        <taxon>Spermatophyta</taxon>
        <taxon>Magnoliopsida</taxon>
        <taxon>eudicotyledons</taxon>
        <taxon>Gunneridae</taxon>
        <taxon>Pentapetalae</taxon>
        <taxon>rosids</taxon>
        <taxon>fabids</taxon>
        <taxon>Malpighiales</taxon>
        <taxon>Rhizophoraceae</taxon>
        <taxon>Rhizophora</taxon>
    </lineage>
</organism>
<reference evidence="1" key="1">
    <citation type="submission" date="2018-02" db="EMBL/GenBank/DDBJ databases">
        <title>Rhizophora mucronata_Transcriptome.</title>
        <authorList>
            <person name="Meera S.P."/>
            <person name="Sreeshan A."/>
            <person name="Augustine A."/>
        </authorList>
    </citation>
    <scope>NUCLEOTIDE SEQUENCE</scope>
    <source>
        <tissue evidence="1">Leaf</tissue>
    </source>
</reference>
<proteinExistence type="predicted"/>
<protein>
    <submittedName>
        <fullName evidence="1">Uncharacterized protein LOC8266481</fullName>
    </submittedName>
</protein>
<sequence length="103" mass="12122">MKILRAQTKKRIQFLKWGRRIASTESAGNPTSSKEGVPSGSFHGSYVLRRLLWKLRTCWKQNSCWQRSNIQYSYDIYSYYLNFDEGLSHMAISRQNVLDDCIH</sequence>
<dbReference type="EMBL" id="GGEC01067526">
    <property type="protein sequence ID" value="MBX48010.1"/>
    <property type="molecule type" value="Transcribed_RNA"/>
</dbReference>
<dbReference type="PANTHER" id="PTHR34538:SF4">
    <property type="entry name" value="EXPRESSED PROTEIN"/>
    <property type="match status" value="1"/>
</dbReference>
<accession>A0A2P2NZU9</accession>